<dbReference type="STRING" id="486041.B0DGV2"/>
<sequence length="122" mass="13381">MRSHPCQAKCHTGTSPPCTIEITRPCRCGGTVHSLPCYEIQNSSPSDHPAEESEILCDRPCMVLCTCGIHQCRRVCCLLVSIASASVKKGKKRVGQGREMDMGLGLWKSWGACAMSWWEPSV</sequence>
<dbReference type="HOGENOM" id="CLU_2027132_0_0_1"/>
<evidence type="ECO:0000313" key="2">
    <source>
        <dbReference type="Proteomes" id="UP000001194"/>
    </source>
</evidence>
<dbReference type="PANTHER" id="PTHR12360">
    <property type="entry name" value="NUCLEAR TRANSCRIPTION FACTOR, X-BOX BINDING 1 NFX1"/>
    <property type="match status" value="1"/>
</dbReference>
<dbReference type="KEGG" id="lbc:LACBIDRAFT_300473"/>
<dbReference type="GO" id="GO:0000981">
    <property type="term" value="F:DNA-binding transcription factor activity, RNA polymerase II-specific"/>
    <property type="evidence" value="ECO:0007669"/>
    <property type="project" value="TreeGrafter"/>
</dbReference>
<dbReference type="AlphaFoldDB" id="B0DGV2"/>
<dbReference type="GeneID" id="6078731"/>
<organism evidence="2">
    <name type="scientific">Laccaria bicolor (strain S238N-H82 / ATCC MYA-4686)</name>
    <name type="common">Bicoloured deceiver</name>
    <name type="synonym">Laccaria laccata var. bicolor</name>
    <dbReference type="NCBI Taxonomy" id="486041"/>
    <lineage>
        <taxon>Eukaryota</taxon>
        <taxon>Fungi</taxon>
        <taxon>Dikarya</taxon>
        <taxon>Basidiomycota</taxon>
        <taxon>Agaricomycotina</taxon>
        <taxon>Agaricomycetes</taxon>
        <taxon>Agaricomycetidae</taxon>
        <taxon>Agaricales</taxon>
        <taxon>Agaricineae</taxon>
        <taxon>Hydnangiaceae</taxon>
        <taxon>Laccaria</taxon>
    </lineage>
</organism>
<gene>
    <name evidence="1" type="ORF">LACBIDRAFT_300473</name>
</gene>
<keyword evidence="2" id="KW-1185">Reference proteome</keyword>
<accession>B0DGV2</accession>
<dbReference type="OrthoDB" id="6512771at2759"/>
<dbReference type="PANTHER" id="PTHR12360:SF12">
    <property type="entry name" value="TRANSCRIPTIONAL REPRESSOR NF-X1"/>
    <property type="match status" value="1"/>
</dbReference>
<dbReference type="RefSeq" id="XP_001883199.1">
    <property type="nucleotide sequence ID" value="XM_001883164.1"/>
</dbReference>
<proteinExistence type="predicted"/>
<name>B0DGV2_LACBS</name>
<dbReference type="Proteomes" id="UP000001194">
    <property type="component" value="Unassembled WGS sequence"/>
</dbReference>
<dbReference type="GO" id="GO:0005634">
    <property type="term" value="C:nucleus"/>
    <property type="evidence" value="ECO:0007669"/>
    <property type="project" value="TreeGrafter"/>
</dbReference>
<dbReference type="GO" id="GO:0000122">
    <property type="term" value="P:negative regulation of transcription by RNA polymerase II"/>
    <property type="evidence" value="ECO:0007669"/>
    <property type="project" value="TreeGrafter"/>
</dbReference>
<evidence type="ECO:0000313" key="1">
    <source>
        <dbReference type="EMBL" id="EDR06338.1"/>
    </source>
</evidence>
<reference evidence="1 2" key="1">
    <citation type="journal article" date="2008" name="Nature">
        <title>The genome of Laccaria bicolor provides insights into mycorrhizal symbiosis.</title>
        <authorList>
            <person name="Martin F."/>
            <person name="Aerts A."/>
            <person name="Ahren D."/>
            <person name="Brun A."/>
            <person name="Danchin E.G.J."/>
            <person name="Duchaussoy F."/>
            <person name="Gibon J."/>
            <person name="Kohler A."/>
            <person name="Lindquist E."/>
            <person name="Pereda V."/>
            <person name="Salamov A."/>
            <person name="Shapiro H.J."/>
            <person name="Wuyts J."/>
            <person name="Blaudez D."/>
            <person name="Buee M."/>
            <person name="Brokstein P."/>
            <person name="Canbaeck B."/>
            <person name="Cohen D."/>
            <person name="Courty P.E."/>
            <person name="Coutinho P.M."/>
            <person name="Delaruelle C."/>
            <person name="Detter J.C."/>
            <person name="Deveau A."/>
            <person name="DiFazio S."/>
            <person name="Duplessis S."/>
            <person name="Fraissinet-Tachet L."/>
            <person name="Lucic E."/>
            <person name="Frey-Klett P."/>
            <person name="Fourrey C."/>
            <person name="Feussner I."/>
            <person name="Gay G."/>
            <person name="Grimwood J."/>
            <person name="Hoegger P.J."/>
            <person name="Jain P."/>
            <person name="Kilaru S."/>
            <person name="Labbe J."/>
            <person name="Lin Y.C."/>
            <person name="Legue V."/>
            <person name="Le Tacon F."/>
            <person name="Marmeisse R."/>
            <person name="Melayah D."/>
            <person name="Montanini B."/>
            <person name="Muratet M."/>
            <person name="Nehls U."/>
            <person name="Niculita-Hirzel H."/>
            <person name="Oudot-Le Secq M.P."/>
            <person name="Peter M."/>
            <person name="Quesneville H."/>
            <person name="Rajashekar B."/>
            <person name="Reich M."/>
            <person name="Rouhier N."/>
            <person name="Schmutz J."/>
            <person name="Yin T."/>
            <person name="Chalot M."/>
            <person name="Henrissat B."/>
            <person name="Kuees U."/>
            <person name="Lucas S."/>
            <person name="Van de Peer Y."/>
            <person name="Podila G.K."/>
            <person name="Polle A."/>
            <person name="Pukkila P.J."/>
            <person name="Richardson P.M."/>
            <person name="Rouze P."/>
            <person name="Sanders I.R."/>
            <person name="Stajich J.E."/>
            <person name="Tunlid A."/>
            <person name="Tuskan G."/>
            <person name="Grigoriev I.V."/>
        </authorList>
    </citation>
    <scope>NUCLEOTIDE SEQUENCE [LARGE SCALE GENOMIC DNA]</scope>
    <source>
        <strain evidence="2">S238N-H82 / ATCC MYA-4686</strain>
    </source>
</reference>
<dbReference type="InterPro" id="IPR034078">
    <property type="entry name" value="NFX1_fam"/>
</dbReference>
<dbReference type="InParanoid" id="B0DGV2"/>
<dbReference type="EMBL" id="DS547109">
    <property type="protein sequence ID" value="EDR06338.1"/>
    <property type="molecule type" value="Genomic_DNA"/>
</dbReference>
<dbReference type="GO" id="GO:0000977">
    <property type="term" value="F:RNA polymerase II transcription regulatory region sequence-specific DNA binding"/>
    <property type="evidence" value="ECO:0007669"/>
    <property type="project" value="TreeGrafter"/>
</dbReference>
<protein>
    <submittedName>
        <fullName evidence="1">Predicted protein</fullName>
    </submittedName>
</protein>